<evidence type="ECO:0000313" key="2">
    <source>
        <dbReference type="Proteomes" id="UP000321750"/>
    </source>
</evidence>
<dbReference type="OrthoDB" id="7592047at2"/>
<dbReference type="NCBIfam" id="TIGR01537">
    <property type="entry name" value="portal_HK97"/>
    <property type="match status" value="1"/>
</dbReference>
<evidence type="ECO:0000313" key="1">
    <source>
        <dbReference type="EMBL" id="GEP09274.1"/>
    </source>
</evidence>
<comment type="caution">
    <text evidence="1">The sequence shown here is derived from an EMBL/GenBank/DDBJ whole genome shotgun (WGS) entry which is preliminary data.</text>
</comment>
<dbReference type="EMBL" id="BJZV01000004">
    <property type="protein sequence ID" value="GEP09274.1"/>
    <property type="molecule type" value="Genomic_DNA"/>
</dbReference>
<dbReference type="InterPro" id="IPR006427">
    <property type="entry name" value="Portal_HK97"/>
</dbReference>
<dbReference type="InterPro" id="IPR006944">
    <property type="entry name" value="Phage/GTA_portal"/>
</dbReference>
<organism evidence="1 2">
    <name type="scientific">Methylobacterium gnaphalii</name>
    <dbReference type="NCBI Taxonomy" id="1010610"/>
    <lineage>
        <taxon>Bacteria</taxon>
        <taxon>Pseudomonadati</taxon>
        <taxon>Pseudomonadota</taxon>
        <taxon>Alphaproteobacteria</taxon>
        <taxon>Hyphomicrobiales</taxon>
        <taxon>Methylobacteriaceae</taxon>
        <taxon>Methylobacterium</taxon>
    </lineage>
</organism>
<gene>
    <name evidence="1" type="ORF">MGN01_11190</name>
</gene>
<dbReference type="Proteomes" id="UP000321750">
    <property type="component" value="Unassembled WGS sequence"/>
</dbReference>
<name>A0A512JH46_9HYPH</name>
<dbReference type="RefSeq" id="WP_147045589.1">
    <property type="nucleotide sequence ID" value="NZ_BJZV01000004.1"/>
</dbReference>
<reference evidence="1 2" key="1">
    <citation type="submission" date="2019-07" db="EMBL/GenBank/DDBJ databases">
        <title>Whole genome shotgun sequence of Methylobacterium gnaphalii NBRC 107716.</title>
        <authorList>
            <person name="Hosoyama A."/>
            <person name="Uohara A."/>
            <person name="Ohji S."/>
            <person name="Ichikawa N."/>
        </authorList>
    </citation>
    <scope>NUCLEOTIDE SEQUENCE [LARGE SCALE GENOMIC DNA]</scope>
    <source>
        <strain evidence="1 2">NBRC 107716</strain>
    </source>
</reference>
<dbReference type="AlphaFoldDB" id="A0A512JH46"/>
<proteinExistence type="predicted"/>
<sequence>MGLLSFIGRQFTLRDRDFWTWFGGNPSWTGKSVTPESVMQIATALACIRLTATTVSTLPPHVYRERPDGSRERLPNHPLAVLLSQSPNADQTPAEFLEGMVGCMMLFGNAYALKTSSTGQVRALTLLRPDLMTVKRDRETYALTYEYSDPRGREVYQPEEIWHLRAFGLGGDLGLSAVEYGRQAFGLAMATDEAAARTFSNGMRPGGFFKSDKELTPAQREQARQTLIKPMQGAENSGRIGILEGQFSWQEVSMPLKDAELLASRGLHIQEICRLMGNIPPVLIGHTGEGVTHFGTGIESLIRAWLTVGLGPLLGRIEQSASRALVSRADRGKVWCEFARDGLLQADSEARAKLYASAAQNGWRTRNEIRALENLPALEGGDALTAQSNLVPLDRLGTIVTATTTQEHQQEIRQ</sequence>
<protein>
    <submittedName>
        <fullName evidence="1">Portal protein</fullName>
    </submittedName>
</protein>
<keyword evidence="2" id="KW-1185">Reference proteome</keyword>
<dbReference type="Pfam" id="PF04860">
    <property type="entry name" value="Phage_portal"/>
    <property type="match status" value="1"/>
</dbReference>
<accession>A0A512JH46</accession>